<evidence type="ECO:0000313" key="4">
    <source>
        <dbReference type="Proteomes" id="UP000037660"/>
    </source>
</evidence>
<evidence type="ECO:0000256" key="1">
    <source>
        <dbReference type="SAM" id="MobiDB-lite"/>
    </source>
</evidence>
<dbReference type="GO" id="GO:0008757">
    <property type="term" value="F:S-adenosylmethionine-dependent methyltransferase activity"/>
    <property type="evidence" value="ECO:0007669"/>
    <property type="project" value="InterPro"/>
</dbReference>
<dbReference type="Pfam" id="PF08241">
    <property type="entry name" value="Methyltransf_11"/>
    <property type="match status" value="1"/>
</dbReference>
<keyword evidence="3" id="KW-0808">Transferase</keyword>
<keyword evidence="4" id="KW-1185">Reference proteome</keyword>
<dbReference type="InterPro" id="IPR029063">
    <property type="entry name" value="SAM-dependent_MTases_sf"/>
</dbReference>
<gene>
    <name evidence="3" type="ORF">ISF6_4406</name>
</gene>
<accession>A0A0K8P6I6</accession>
<dbReference type="CDD" id="cd02440">
    <property type="entry name" value="AdoMet_MTases"/>
    <property type="match status" value="1"/>
</dbReference>
<reference evidence="3 4" key="2">
    <citation type="journal article" date="2016" name="Science">
        <title>A bacterium that degrades and assimilates poly(ethylene terephthalate).</title>
        <authorList>
            <person name="Yoshida S."/>
            <person name="Hiraga K."/>
            <person name="Takehana T."/>
            <person name="Taniguchi I."/>
            <person name="Yamaji H."/>
            <person name="Maeda Y."/>
            <person name="Toyohara K."/>
            <person name="Miyamoto K."/>
            <person name="Kimura Y."/>
            <person name="Oda K."/>
        </authorList>
    </citation>
    <scope>NUCLEOTIDE SEQUENCE [LARGE SCALE GENOMIC DNA]</scope>
    <source>
        <strain evidence="4">NBRC 110686 / TISTR 2288 / 201-F6</strain>
    </source>
</reference>
<dbReference type="Gene3D" id="3.40.50.150">
    <property type="entry name" value="Vaccinia Virus protein VP39"/>
    <property type="match status" value="1"/>
</dbReference>
<name>A0A0K8P6I6_PISS1</name>
<sequence>MHALTLSPNRPAAPLPSAPDLPARLAEREATIDGLQQALAQAAAQLRQGGELLLQMAPLAQGIDALATAIAALPLEAAQRRQLAGLFDAMQDAAAADRVRRGPAGATAAASDADAATAALQASRAAAQAATPPAPARAPSHPRPAAAADDRPAFARWCPCCRSGHAAFAPFGTPARDDAMCPSCGSLERHRLMQLYFEQRTDLFGEQPLRVLHFAPEACFVRQLDGNPRIDYVSADLSAPNAKHRIDITDIPFADDSFDVVICSHVLEHIPDDHRAMRELRRVLRPSGWALLQVPIDPALQLTYEDPSITDPQERERLFGQVDHVRWYGQDYAARLAENGFTVQREDFHGSLPAAERERLGLMPGEDMYLCTKAA</sequence>
<reference evidence="4" key="1">
    <citation type="submission" date="2015-07" db="EMBL/GenBank/DDBJ databases">
        <title>Discovery of a poly(ethylene terephthalate assimilation.</title>
        <authorList>
            <person name="Yoshida S."/>
            <person name="Hiraga K."/>
            <person name="Takehana T."/>
            <person name="Taniguchi I."/>
            <person name="Yamaji H."/>
            <person name="Maeda Y."/>
            <person name="Toyohara K."/>
            <person name="Miyamoto K."/>
            <person name="Kimura Y."/>
            <person name="Oda K."/>
        </authorList>
    </citation>
    <scope>NUCLEOTIDE SEQUENCE [LARGE SCALE GENOMIC DNA]</scope>
    <source>
        <strain evidence="4">NBRC 110686 / TISTR 2288 / 201-F6</strain>
    </source>
</reference>
<comment type="caution">
    <text evidence="3">The sequence shown here is derived from an EMBL/GenBank/DDBJ whole genome shotgun (WGS) entry which is preliminary data.</text>
</comment>
<dbReference type="InterPro" id="IPR013216">
    <property type="entry name" value="Methyltransf_11"/>
</dbReference>
<protein>
    <submittedName>
        <fullName evidence="3">Glycosyltransferase</fullName>
    </submittedName>
</protein>
<evidence type="ECO:0000259" key="2">
    <source>
        <dbReference type="Pfam" id="PF08241"/>
    </source>
</evidence>
<dbReference type="AlphaFoldDB" id="A0A0K8P6I6"/>
<dbReference type="PANTHER" id="PTHR43591">
    <property type="entry name" value="METHYLTRANSFERASE"/>
    <property type="match status" value="1"/>
</dbReference>
<dbReference type="Proteomes" id="UP000037660">
    <property type="component" value="Unassembled WGS sequence"/>
</dbReference>
<organism evidence="3 4">
    <name type="scientific">Piscinibacter sakaiensis</name>
    <name type="common">Ideonella sakaiensis</name>
    <dbReference type="NCBI Taxonomy" id="1547922"/>
    <lineage>
        <taxon>Bacteria</taxon>
        <taxon>Pseudomonadati</taxon>
        <taxon>Pseudomonadota</taxon>
        <taxon>Betaproteobacteria</taxon>
        <taxon>Burkholderiales</taxon>
        <taxon>Sphaerotilaceae</taxon>
        <taxon>Piscinibacter</taxon>
    </lineage>
</organism>
<feature type="compositionally biased region" description="Low complexity" evidence="1">
    <location>
        <begin position="121"/>
        <end position="147"/>
    </location>
</feature>
<dbReference type="EMBL" id="BBYR01000069">
    <property type="protein sequence ID" value="GAP38212.1"/>
    <property type="molecule type" value="Genomic_DNA"/>
</dbReference>
<evidence type="ECO:0000313" key="3">
    <source>
        <dbReference type="EMBL" id="GAP38212.1"/>
    </source>
</evidence>
<proteinExistence type="predicted"/>
<feature type="domain" description="Methyltransferase type 11" evidence="2">
    <location>
        <begin position="242"/>
        <end position="291"/>
    </location>
</feature>
<feature type="region of interest" description="Disordered" evidence="1">
    <location>
        <begin position="121"/>
        <end position="148"/>
    </location>
</feature>
<dbReference type="RefSeq" id="WP_054022083.1">
    <property type="nucleotide sequence ID" value="NZ_BBYR01000069.1"/>
</dbReference>
<dbReference type="OrthoDB" id="8769632at2"/>
<dbReference type="SUPFAM" id="SSF53335">
    <property type="entry name" value="S-adenosyl-L-methionine-dependent methyltransferases"/>
    <property type="match status" value="1"/>
</dbReference>
<feature type="region of interest" description="Disordered" evidence="1">
    <location>
        <begin position="1"/>
        <end position="20"/>
    </location>
</feature>
<dbReference type="STRING" id="1547922.ISF6_4406"/>